<keyword evidence="2" id="KW-0547">Nucleotide-binding</keyword>
<keyword evidence="2" id="KW-0116">cAMP-binding</keyword>
<dbReference type="GO" id="GO:0034236">
    <property type="term" value="F:protein kinase A catalytic subunit binding"/>
    <property type="evidence" value="ECO:0007669"/>
    <property type="project" value="TreeGrafter"/>
</dbReference>
<dbReference type="InterPro" id="IPR014710">
    <property type="entry name" value="RmlC-like_jellyroll"/>
</dbReference>
<dbReference type="PROSITE" id="PS50042">
    <property type="entry name" value="CNMP_BINDING_3"/>
    <property type="match status" value="1"/>
</dbReference>
<dbReference type="InterPro" id="IPR018488">
    <property type="entry name" value="cNMP-bd_CS"/>
</dbReference>
<dbReference type="PANTHER" id="PTHR11635">
    <property type="entry name" value="CAMP-DEPENDENT PROTEIN KINASE REGULATORY CHAIN"/>
    <property type="match status" value="1"/>
</dbReference>
<dbReference type="STRING" id="48269.A0A183NBM3"/>
<organism evidence="4 5">
    <name type="scientific">Schistosoma margrebowiei</name>
    <dbReference type="NCBI Taxonomy" id="48269"/>
    <lineage>
        <taxon>Eukaryota</taxon>
        <taxon>Metazoa</taxon>
        <taxon>Spiralia</taxon>
        <taxon>Lophotrochozoa</taxon>
        <taxon>Platyhelminthes</taxon>
        <taxon>Trematoda</taxon>
        <taxon>Digenea</taxon>
        <taxon>Strigeidida</taxon>
        <taxon>Schistosomatoidea</taxon>
        <taxon>Schistosomatidae</taxon>
        <taxon>Schistosoma</taxon>
    </lineage>
</organism>
<dbReference type="Proteomes" id="UP000277204">
    <property type="component" value="Unassembled WGS sequence"/>
</dbReference>
<accession>A0A183NBM3</accession>
<keyword evidence="3" id="KW-0114">cAMP</keyword>
<dbReference type="Gene3D" id="2.60.120.10">
    <property type="entry name" value="Jelly Rolls"/>
    <property type="match status" value="1"/>
</dbReference>
<sequence>MFPVHRNSGDVIIQQGDEGDNFYIIDQGEVDVS</sequence>
<dbReference type="InterPro" id="IPR000595">
    <property type="entry name" value="cNMP-bd_dom"/>
</dbReference>
<dbReference type="InterPro" id="IPR018490">
    <property type="entry name" value="cNMP-bd_dom_sf"/>
</dbReference>
<evidence type="ECO:0000256" key="3">
    <source>
        <dbReference type="ARBA" id="ARBA00023149"/>
    </source>
</evidence>
<dbReference type="PRINTS" id="PR00103">
    <property type="entry name" value="CAMPKINASE"/>
</dbReference>
<dbReference type="GO" id="GO:0004862">
    <property type="term" value="F:cAMP-dependent protein kinase inhibitor activity"/>
    <property type="evidence" value="ECO:0007669"/>
    <property type="project" value="TreeGrafter"/>
</dbReference>
<protein>
    <submittedName>
        <fullName evidence="4">Uncharacterized protein</fullName>
    </submittedName>
</protein>
<dbReference type="GO" id="GO:0005952">
    <property type="term" value="C:cAMP-dependent protein kinase complex"/>
    <property type="evidence" value="ECO:0007669"/>
    <property type="project" value="InterPro"/>
</dbReference>
<dbReference type="AlphaFoldDB" id="A0A183NBM3"/>
<evidence type="ECO:0000313" key="5">
    <source>
        <dbReference type="Proteomes" id="UP000277204"/>
    </source>
</evidence>
<dbReference type="GO" id="GO:0030552">
    <property type="term" value="F:cAMP binding"/>
    <property type="evidence" value="ECO:0007669"/>
    <property type="project" value="UniProtKB-KW"/>
</dbReference>
<name>A0A183NBM3_9TREM</name>
<reference evidence="4 5" key="1">
    <citation type="submission" date="2018-11" db="EMBL/GenBank/DDBJ databases">
        <authorList>
            <consortium name="Pathogen Informatics"/>
        </authorList>
    </citation>
    <scope>NUCLEOTIDE SEQUENCE [LARGE SCALE GENOMIC DNA]</scope>
    <source>
        <strain evidence="4 5">Zambia</strain>
    </source>
</reference>
<comment type="similarity">
    <text evidence="1">Belongs to the cAMP-dependent kinase regulatory chain family.</text>
</comment>
<proteinExistence type="inferred from homology"/>
<dbReference type="PANTHER" id="PTHR11635:SF152">
    <property type="entry name" value="CAMP-DEPENDENT PROTEIN KINASE TYPE I REGULATORY SUBUNIT-RELATED"/>
    <property type="match status" value="1"/>
</dbReference>
<dbReference type="Pfam" id="PF00027">
    <property type="entry name" value="cNMP_binding"/>
    <property type="match status" value="1"/>
</dbReference>
<evidence type="ECO:0000313" key="4">
    <source>
        <dbReference type="EMBL" id="VDP56072.1"/>
    </source>
</evidence>
<evidence type="ECO:0000256" key="1">
    <source>
        <dbReference type="ARBA" id="ARBA00005753"/>
    </source>
</evidence>
<dbReference type="InterPro" id="IPR050503">
    <property type="entry name" value="cAMP-dep_PK_reg_su-like"/>
</dbReference>
<evidence type="ECO:0000256" key="2">
    <source>
        <dbReference type="ARBA" id="ARBA00022566"/>
    </source>
</evidence>
<dbReference type="SUPFAM" id="SSF51206">
    <property type="entry name" value="cAMP-binding domain-like"/>
    <property type="match status" value="1"/>
</dbReference>
<dbReference type="PROSITE" id="PS00888">
    <property type="entry name" value="CNMP_BINDING_1"/>
    <property type="match status" value="1"/>
</dbReference>
<dbReference type="EMBL" id="UZAI01021644">
    <property type="protein sequence ID" value="VDP56072.1"/>
    <property type="molecule type" value="Genomic_DNA"/>
</dbReference>
<keyword evidence="5" id="KW-1185">Reference proteome</keyword>
<dbReference type="GO" id="GO:0005829">
    <property type="term" value="C:cytosol"/>
    <property type="evidence" value="ECO:0007669"/>
    <property type="project" value="TreeGrafter"/>
</dbReference>
<gene>
    <name evidence="4" type="ORF">SMRZ_LOCUS25698</name>
</gene>